<dbReference type="SUPFAM" id="SSF53335">
    <property type="entry name" value="S-adenosyl-L-methionine-dependent methyltransferases"/>
    <property type="match status" value="1"/>
</dbReference>
<dbReference type="EMBL" id="CP071060">
    <property type="protein sequence ID" value="QSI78631.1"/>
    <property type="molecule type" value="Genomic_DNA"/>
</dbReference>
<dbReference type="PANTHER" id="PTHR43861:SF3">
    <property type="entry name" value="PUTATIVE (AFU_ORTHOLOGUE AFUA_2G14390)-RELATED"/>
    <property type="match status" value="1"/>
</dbReference>
<dbReference type="PANTHER" id="PTHR43861">
    <property type="entry name" value="TRANS-ACONITATE 2-METHYLTRANSFERASE-RELATED"/>
    <property type="match status" value="1"/>
</dbReference>
<sequence>MNDTSTQSSGHRTTPGECTTDTKSVGATRELPMTEADDWNRRYAAEELIWTAEANRFLMAEVANLPAGTALDLASGEGRNAVRLAELGWTVRAVDFSEVAAAKGAMLASAHQVADKVDFVVADLRTYEPERRRFDLVAIVYLQIPQPALATVIARAAAAVAPGGTFVLVAHDAANREHGYGGPRHPDMLYTAEHVLAAMGNELTIEKAGQVQRPVRTSDGIKVAVDCLVRAHRAK</sequence>
<accession>A0ABX7MCG1</accession>
<dbReference type="RefSeq" id="WP_206256043.1">
    <property type="nucleotide sequence ID" value="NZ_CP071060.1"/>
</dbReference>
<evidence type="ECO:0000256" key="1">
    <source>
        <dbReference type="ARBA" id="ARBA00022679"/>
    </source>
</evidence>
<dbReference type="Pfam" id="PF13649">
    <property type="entry name" value="Methyltransf_25"/>
    <property type="match status" value="1"/>
</dbReference>
<dbReference type="CDD" id="cd02440">
    <property type="entry name" value="AdoMet_MTases"/>
    <property type="match status" value="1"/>
</dbReference>
<evidence type="ECO:0000313" key="4">
    <source>
        <dbReference type="EMBL" id="QSI78631.1"/>
    </source>
</evidence>
<feature type="region of interest" description="Disordered" evidence="2">
    <location>
        <begin position="1"/>
        <end position="30"/>
    </location>
</feature>
<dbReference type="GO" id="GO:0008168">
    <property type="term" value="F:methyltransferase activity"/>
    <property type="evidence" value="ECO:0007669"/>
    <property type="project" value="UniProtKB-KW"/>
</dbReference>
<evidence type="ECO:0000259" key="3">
    <source>
        <dbReference type="Pfam" id="PF13649"/>
    </source>
</evidence>
<feature type="compositionally biased region" description="Polar residues" evidence="2">
    <location>
        <begin position="1"/>
        <end position="25"/>
    </location>
</feature>
<dbReference type="GO" id="GO:0032259">
    <property type="term" value="P:methylation"/>
    <property type="evidence" value="ECO:0007669"/>
    <property type="project" value="UniProtKB-KW"/>
</dbReference>
<protein>
    <submittedName>
        <fullName evidence="4">Class I SAM-dependent methyltransferase</fullName>
    </submittedName>
</protein>
<gene>
    <name evidence="4" type="ORF">JY500_08510</name>
</gene>
<keyword evidence="4" id="KW-0489">Methyltransferase</keyword>
<proteinExistence type="predicted"/>
<evidence type="ECO:0000256" key="2">
    <source>
        <dbReference type="SAM" id="MobiDB-lite"/>
    </source>
</evidence>
<reference evidence="4 5" key="1">
    <citation type="submission" date="2021-02" db="EMBL/GenBank/DDBJ databases">
        <title>Niveibacterium changnyeongensis HC41.</title>
        <authorList>
            <person name="Kang M."/>
        </authorList>
    </citation>
    <scope>NUCLEOTIDE SEQUENCE [LARGE SCALE GENOMIC DNA]</scope>
    <source>
        <strain evidence="4 5">HC41</strain>
    </source>
</reference>
<evidence type="ECO:0000313" key="5">
    <source>
        <dbReference type="Proteomes" id="UP000663570"/>
    </source>
</evidence>
<feature type="domain" description="Methyltransferase" evidence="3">
    <location>
        <begin position="71"/>
        <end position="164"/>
    </location>
</feature>
<dbReference type="Proteomes" id="UP000663570">
    <property type="component" value="Chromosome"/>
</dbReference>
<dbReference type="InterPro" id="IPR029063">
    <property type="entry name" value="SAM-dependent_MTases_sf"/>
</dbReference>
<organism evidence="4 5">
    <name type="scientific">Niveibacterium microcysteis</name>
    <dbReference type="NCBI Taxonomy" id="2811415"/>
    <lineage>
        <taxon>Bacteria</taxon>
        <taxon>Pseudomonadati</taxon>
        <taxon>Pseudomonadota</taxon>
        <taxon>Betaproteobacteria</taxon>
        <taxon>Rhodocyclales</taxon>
        <taxon>Rhodocyclaceae</taxon>
        <taxon>Niveibacterium</taxon>
    </lineage>
</organism>
<dbReference type="Gene3D" id="3.40.50.150">
    <property type="entry name" value="Vaccinia Virus protein VP39"/>
    <property type="match status" value="1"/>
</dbReference>
<dbReference type="InterPro" id="IPR041698">
    <property type="entry name" value="Methyltransf_25"/>
</dbReference>
<keyword evidence="5" id="KW-1185">Reference proteome</keyword>
<keyword evidence="1" id="KW-0808">Transferase</keyword>
<name>A0ABX7MCG1_9RHOO</name>